<dbReference type="InterPro" id="IPR016032">
    <property type="entry name" value="Sig_transdc_resp-reg_C-effctor"/>
</dbReference>
<evidence type="ECO:0000313" key="6">
    <source>
        <dbReference type="Proteomes" id="UP001139384"/>
    </source>
</evidence>
<dbReference type="RefSeq" id="WP_234768871.1">
    <property type="nucleotide sequence ID" value="NZ_JAKEIP010000660.1"/>
</dbReference>
<dbReference type="AlphaFoldDB" id="A0A9X1TR76"/>
<evidence type="ECO:0000256" key="3">
    <source>
        <dbReference type="ARBA" id="ARBA00023163"/>
    </source>
</evidence>
<dbReference type="SUPFAM" id="SSF46894">
    <property type="entry name" value="C-terminal effector domain of the bipartite response regulators"/>
    <property type="match status" value="1"/>
</dbReference>
<sequence>PTTPSLTPRELETLRHIAAGRTYCQTARHMGLSQHTVDTYLRRIRAKFDVNTTAELTRLAMALGL</sequence>
<dbReference type="InterPro" id="IPR036388">
    <property type="entry name" value="WH-like_DNA-bd_sf"/>
</dbReference>
<evidence type="ECO:0000313" key="5">
    <source>
        <dbReference type="EMBL" id="MCF1600627.1"/>
    </source>
</evidence>
<dbReference type="Pfam" id="PF00196">
    <property type="entry name" value="GerE"/>
    <property type="match status" value="1"/>
</dbReference>
<dbReference type="SMART" id="SM00421">
    <property type="entry name" value="HTH_LUXR"/>
    <property type="match status" value="1"/>
</dbReference>
<reference evidence="5" key="1">
    <citation type="submission" date="2022-01" db="EMBL/GenBank/DDBJ databases">
        <title>Draft Genome Sequences of Seven Type Strains of the Genus Streptomyces.</title>
        <authorList>
            <person name="Aziz S."/>
            <person name="Coretto E."/>
            <person name="Chronakova A."/>
            <person name="Sproer C."/>
            <person name="Huber K."/>
            <person name="Nouioui I."/>
            <person name="Gross H."/>
        </authorList>
    </citation>
    <scope>NUCLEOTIDE SEQUENCE</scope>
    <source>
        <strain evidence="5">DSM 103493</strain>
    </source>
</reference>
<name>A0A9X1TR76_STRM4</name>
<dbReference type="InterPro" id="IPR000792">
    <property type="entry name" value="Tscrpt_reg_LuxR_C"/>
</dbReference>
<evidence type="ECO:0000256" key="2">
    <source>
        <dbReference type="ARBA" id="ARBA00023125"/>
    </source>
</evidence>
<dbReference type="Gene3D" id="1.10.10.10">
    <property type="entry name" value="Winged helix-like DNA-binding domain superfamily/Winged helix DNA-binding domain"/>
    <property type="match status" value="1"/>
</dbReference>
<keyword evidence="6" id="KW-1185">Reference proteome</keyword>
<dbReference type="PANTHER" id="PTHR44688">
    <property type="entry name" value="DNA-BINDING TRANSCRIPTIONAL ACTIVATOR DEVR_DOSR"/>
    <property type="match status" value="1"/>
</dbReference>
<dbReference type="PROSITE" id="PS50043">
    <property type="entry name" value="HTH_LUXR_2"/>
    <property type="match status" value="1"/>
</dbReference>
<keyword evidence="1" id="KW-0805">Transcription regulation</keyword>
<feature type="domain" description="HTH luxR-type" evidence="4">
    <location>
        <begin position="1"/>
        <end position="64"/>
    </location>
</feature>
<keyword evidence="3" id="KW-0804">Transcription</keyword>
<gene>
    <name evidence="5" type="ORF">L0P92_44925</name>
</gene>
<protein>
    <submittedName>
        <fullName evidence="5">Helix-turn-helix transcriptional regulator</fullName>
    </submittedName>
</protein>
<dbReference type="PANTHER" id="PTHR44688:SF16">
    <property type="entry name" value="DNA-BINDING TRANSCRIPTIONAL ACTIVATOR DEVR_DOSR"/>
    <property type="match status" value="1"/>
</dbReference>
<keyword evidence="2" id="KW-0238">DNA-binding</keyword>
<dbReference type="GO" id="GO:0006355">
    <property type="term" value="P:regulation of DNA-templated transcription"/>
    <property type="evidence" value="ECO:0007669"/>
    <property type="project" value="InterPro"/>
</dbReference>
<dbReference type="EMBL" id="JAKEIP010000660">
    <property type="protein sequence ID" value="MCF1600627.1"/>
    <property type="molecule type" value="Genomic_DNA"/>
</dbReference>
<evidence type="ECO:0000259" key="4">
    <source>
        <dbReference type="PROSITE" id="PS50043"/>
    </source>
</evidence>
<accession>A0A9X1TR76</accession>
<dbReference type="Proteomes" id="UP001139384">
    <property type="component" value="Unassembled WGS sequence"/>
</dbReference>
<dbReference type="CDD" id="cd06170">
    <property type="entry name" value="LuxR_C_like"/>
    <property type="match status" value="1"/>
</dbReference>
<dbReference type="GO" id="GO:0003677">
    <property type="term" value="F:DNA binding"/>
    <property type="evidence" value="ECO:0007669"/>
    <property type="project" value="UniProtKB-KW"/>
</dbReference>
<evidence type="ECO:0000256" key="1">
    <source>
        <dbReference type="ARBA" id="ARBA00023015"/>
    </source>
</evidence>
<organism evidence="5 6">
    <name type="scientific">Streptomyces muensis</name>
    <dbReference type="NCBI Taxonomy" id="1077944"/>
    <lineage>
        <taxon>Bacteria</taxon>
        <taxon>Bacillati</taxon>
        <taxon>Actinomycetota</taxon>
        <taxon>Actinomycetes</taxon>
        <taxon>Kitasatosporales</taxon>
        <taxon>Streptomycetaceae</taxon>
        <taxon>Streptomyces</taxon>
    </lineage>
</organism>
<dbReference type="PRINTS" id="PR00038">
    <property type="entry name" value="HTHLUXR"/>
</dbReference>
<proteinExistence type="predicted"/>
<feature type="non-terminal residue" evidence="5">
    <location>
        <position position="1"/>
    </location>
</feature>
<comment type="caution">
    <text evidence="5">The sequence shown here is derived from an EMBL/GenBank/DDBJ whole genome shotgun (WGS) entry which is preliminary data.</text>
</comment>